<proteinExistence type="predicted"/>
<reference evidence="2" key="1">
    <citation type="submission" date="2017-03" db="EMBL/GenBank/DDBJ databases">
        <title>Phytopthora megakarya and P. palmivora, two closely related causual agents of cacao black pod achieved similar genome size and gene model numbers by different mechanisms.</title>
        <authorList>
            <person name="Ali S."/>
            <person name="Shao J."/>
            <person name="Larry D.J."/>
            <person name="Kronmiller B."/>
            <person name="Shen D."/>
            <person name="Strem M.D."/>
            <person name="Melnick R.L."/>
            <person name="Guiltinan M.J."/>
            <person name="Tyler B.M."/>
            <person name="Meinhardt L.W."/>
            <person name="Bailey B.A."/>
        </authorList>
    </citation>
    <scope>NUCLEOTIDE SEQUENCE [LARGE SCALE GENOMIC DNA]</scope>
    <source>
        <strain evidence="2">zdho120</strain>
    </source>
</reference>
<dbReference type="Proteomes" id="UP000198211">
    <property type="component" value="Unassembled WGS sequence"/>
</dbReference>
<name>A0A225UNM5_9STRA</name>
<dbReference type="AlphaFoldDB" id="A0A225UNM5"/>
<dbReference type="OrthoDB" id="127841at2759"/>
<accession>A0A225UNM5</accession>
<comment type="caution">
    <text evidence="1">The sequence shown here is derived from an EMBL/GenBank/DDBJ whole genome shotgun (WGS) entry which is preliminary data.</text>
</comment>
<evidence type="ECO:0000313" key="1">
    <source>
        <dbReference type="EMBL" id="OWY94692.1"/>
    </source>
</evidence>
<evidence type="ECO:0000313" key="2">
    <source>
        <dbReference type="Proteomes" id="UP000198211"/>
    </source>
</evidence>
<dbReference type="EMBL" id="NBNE01013974">
    <property type="protein sequence ID" value="OWY94692.1"/>
    <property type="molecule type" value="Genomic_DNA"/>
</dbReference>
<sequence>ASATEWRFLKSTGGSTDQCIRREFLSVTGSEALNVCAIPGSIYVALQDGTYFYGYGWNNHIALRSCQTIIELNKGDIILFRGDYLFGAAGSAATNVVVQAFLDMPLYLRPTNSMPHFVDFRDDTRDVDDIFCYVYMCPFVATDQRSLQQHLNRYHRFFYNQPRAR</sequence>
<gene>
    <name evidence="1" type="ORF">PHMEG_00035505</name>
</gene>
<organism evidence="1 2">
    <name type="scientific">Phytophthora megakarya</name>
    <dbReference type="NCBI Taxonomy" id="4795"/>
    <lineage>
        <taxon>Eukaryota</taxon>
        <taxon>Sar</taxon>
        <taxon>Stramenopiles</taxon>
        <taxon>Oomycota</taxon>
        <taxon>Peronosporomycetes</taxon>
        <taxon>Peronosporales</taxon>
        <taxon>Peronosporaceae</taxon>
        <taxon>Phytophthora</taxon>
    </lineage>
</organism>
<keyword evidence="2" id="KW-1185">Reference proteome</keyword>
<feature type="non-terminal residue" evidence="1">
    <location>
        <position position="1"/>
    </location>
</feature>
<protein>
    <submittedName>
        <fullName evidence="1">Uncharacterized protein</fullName>
    </submittedName>
</protein>